<protein>
    <submittedName>
        <fullName evidence="2">Uncharacterized protein DUF4065</fullName>
    </submittedName>
</protein>
<proteinExistence type="predicted"/>
<dbReference type="InterPro" id="IPR025272">
    <property type="entry name" value="SocA_Panacea"/>
</dbReference>
<dbReference type="EMBL" id="RKRG01000002">
    <property type="protein sequence ID" value="RPF51868.1"/>
    <property type="molecule type" value="Genomic_DNA"/>
</dbReference>
<organism evidence="2 3">
    <name type="scientific">Methanobrevibacter gottschalkii DSM 11977</name>
    <dbReference type="NCBI Taxonomy" id="1122229"/>
    <lineage>
        <taxon>Archaea</taxon>
        <taxon>Methanobacteriati</taxon>
        <taxon>Methanobacteriota</taxon>
        <taxon>Methanomada group</taxon>
        <taxon>Methanobacteria</taxon>
        <taxon>Methanobacteriales</taxon>
        <taxon>Methanobacteriaceae</taxon>
        <taxon>Methanobrevibacter</taxon>
    </lineage>
</organism>
<feature type="domain" description="Antitoxin SocA-like Panacea" evidence="1">
    <location>
        <begin position="33"/>
        <end position="132"/>
    </location>
</feature>
<accession>A0A3N5BQ26</accession>
<keyword evidence="3" id="KW-1185">Reference proteome</keyword>
<gene>
    <name evidence="2" type="ORF">EDC42_1210</name>
</gene>
<comment type="caution">
    <text evidence="2">The sequence shown here is derived from an EMBL/GenBank/DDBJ whole genome shotgun (WGS) entry which is preliminary data.</text>
</comment>
<reference evidence="2 3" key="1">
    <citation type="submission" date="2018-11" db="EMBL/GenBank/DDBJ databases">
        <title>Genomic Encyclopedia of Type Strains, Phase IV (KMG-IV): sequencing the most valuable type-strain genomes for metagenomic binning, comparative biology and taxonomic classification.</title>
        <authorList>
            <person name="Goeker M."/>
        </authorList>
    </citation>
    <scope>NUCLEOTIDE SEQUENCE [LARGE SCALE GENOMIC DNA]</scope>
    <source>
        <strain evidence="2 3">DSM 11977</strain>
    </source>
</reference>
<evidence type="ECO:0000313" key="3">
    <source>
        <dbReference type="Proteomes" id="UP000271783"/>
    </source>
</evidence>
<sequence>MNFNREKYIDLIMYILLKCYSKPNLGKTVLCGILYFIDLNYYEVYGKFLTCETYIKSKKGIEPKHFKEVTEELIATDKLFLRREAYYNRIIHRYYLTIIPQFKFSKKELEIIDASIKRLKDNNASSITRYAIKDPPLHIANFGEDIDYKYVFSRNSAYSAIKNFL</sequence>
<dbReference type="Proteomes" id="UP000271783">
    <property type="component" value="Unassembled WGS sequence"/>
</dbReference>
<dbReference type="Pfam" id="PF13274">
    <property type="entry name" value="SocA_Panacea"/>
    <property type="match status" value="1"/>
</dbReference>
<dbReference type="RefSeq" id="WP_069575541.1">
    <property type="nucleotide sequence ID" value="NZ_RKRG01000002.1"/>
</dbReference>
<evidence type="ECO:0000313" key="2">
    <source>
        <dbReference type="EMBL" id="RPF51868.1"/>
    </source>
</evidence>
<dbReference type="AlphaFoldDB" id="A0A3N5BQ26"/>
<name>A0A3N5BQ26_9EURY</name>
<evidence type="ECO:0000259" key="1">
    <source>
        <dbReference type="Pfam" id="PF13274"/>
    </source>
</evidence>